<feature type="domain" description="MmgE/PrpD C-terminal" evidence="3">
    <location>
        <begin position="277"/>
        <end position="440"/>
    </location>
</feature>
<proteinExistence type="inferred from homology"/>
<dbReference type="InterPro" id="IPR042183">
    <property type="entry name" value="MmgE/PrpD_sf_1"/>
</dbReference>
<feature type="domain" description="MmgE/PrpD N-terminal" evidence="2">
    <location>
        <begin position="20"/>
        <end position="250"/>
    </location>
</feature>
<keyword evidence="5" id="KW-1185">Reference proteome</keyword>
<evidence type="ECO:0000256" key="1">
    <source>
        <dbReference type="ARBA" id="ARBA00006174"/>
    </source>
</evidence>
<reference evidence="4 5" key="1">
    <citation type="submission" date="2019-08" db="EMBL/GenBank/DDBJ databases">
        <title>Bacterial whole genome sequence for Glaciihabitans sp. CHu50b-6-2.</title>
        <authorList>
            <person name="Jin L."/>
        </authorList>
    </citation>
    <scope>NUCLEOTIDE SEQUENCE [LARGE SCALE GENOMIC DNA]</scope>
    <source>
        <strain evidence="4 5">CHu50b-6-2</strain>
    </source>
</reference>
<dbReference type="InterPro" id="IPR036148">
    <property type="entry name" value="MmgE/PrpD_sf"/>
</dbReference>
<dbReference type="SUPFAM" id="SSF103378">
    <property type="entry name" value="2-methylcitrate dehydratase PrpD"/>
    <property type="match status" value="1"/>
</dbReference>
<dbReference type="InterPro" id="IPR042188">
    <property type="entry name" value="MmgE/PrpD_sf_2"/>
</dbReference>
<dbReference type="Pfam" id="PF03972">
    <property type="entry name" value="MmgE_PrpD_N"/>
    <property type="match status" value="1"/>
</dbReference>
<dbReference type="PANTHER" id="PTHR16943">
    <property type="entry name" value="2-METHYLCITRATE DEHYDRATASE-RELATED"/>
    <property type="match status" value="1"/>
</dbReference>
<dbReference type="EMBL" id="VRMG01000008">
    <property type="protein sequence ID" value="TXN29792.1"/>
    <property type="molecule type" value="Genomic_DNA"/>
</dbReference>
<dbReference type="Proteomes" id="UP000321379">
    <property type="component" value="Unassembled WGS sequence"/>
</dbReference>
<dbReference type="AlphaFoldDB" id="A0A5C8UN06"/>
<organism evidence="4 5">
    <name type="scientific">Lacisediminihabitans profunda</name>
    <dbReference type="NCBI Taxonomy" id="2594790"/>
    <lineage>
        <taxon>Bacteria</taxon>
        <taxon>Bacillati</taxon>
        <taxon>Actinomycetota</taxon>
        <taxon>Actinomycetes</taxon>
        <taxon>Micrococcales</taxon>
        <taxon>Microbacteriaceae</taxon>
        <taxon>Lacisediminihabitans</taxon>
    </lineage>
</organism>
<dbReference type="Gene3D" id="1.10.4100.10">
    <property type="entry name" value="2-methylcitrate dehydratase PrpD"/>
    <property type="match status" value="1"/>
</dbReference>
<sequence length="460" mass="49565">MPALYRQIEKEVEMAYLNDICDDLTSKSFSQIPPEAVETAKRALIDYFAVTIAGSQHPDLQGVARLSAAKNSTRNAALLGTQLRASPDYAALHNGFAAHIYDYDDYSIINHPTAPVAPAAFSIAESLGGSGQEVLRSYLLAGEAMYRIGRQCLPFTSDQGWHTTGVFGVLGASVAAGLSTRLPADEIAAALGIAASEASGLRGNFGSPVKPLHCGMAARTGIWCAELAKAGLRPSAGIIEGLDGFFQLFGGLAPDTVTYSSSQTWSILDPGFNFKRYACCSSMGSALDALLESDEIAGLNPADIVAVDVGQSPWSYNELIYHSPSRVTETKFSMEYAVAAALTFRRASVEVFNDEAFLNNPAIGPLMERVRTRVDDELATRNFTADAPVKIDITLENGRSIHLSRDFAKGNVRNPLTEDELLQKYRSLVVPVLGDDRSEELLSGLLQLEQVEDVTALLRF</sequence>
<dbReference type="GO" id="GO:0016829">
    <property type="term" value="F:lyase activity"/>
    <property type="evidence" value="ECO:0007669"/>
    <property type="project" value="InterPro"/>
</dbReference>
<dbReference type="InterPro" id="IPR005656">
    <property type="entry name" value="MmgE_PrpD"/>
</dbReference>
<dbReference type="Pfam" id="PF19305">
    <property type="entry name" value="MmgE_PrpD_C"/>
    <property type="match status" value="1"/>
</dbReference>
<comment type="caution">
    <text evidence="4">The sequence shown here is derived from an EMBL/GenBank/DDBJ whole genome shotgun (WGS) entry which is preliminary data.</text>
</comment>
<evidence type="ECO:0000259" key="2">
    <source>
        <dbReference type="Pfam" id="PF03972"/>
    </source>
</evidence>
<name>A0A5C8UN06_9MICO</name>
<protein>
    <submittedName>
        <fullName evidence="4">MmgE/PrpD family protein</fullName>
    </submittedName>
</protein>
<comment type="similarity">
    <text evidence="1">Belongs to the PrpD family.</text>
</comment>
<dbReference type="InterPro" id="IPR045337">
    <property type="entry name" value="MmgE_PrpD_C"/>
</dbReference>
<evidence type="ECO:0000313" key="5">
    <source>
        <dbReference type="Proteomes" id="UP000321379"/>
    </source>
</evidence>
<evidence type="ECO:0000259" key="3">
    <source>
        <dbReference type="Pfam" id="PF19305"/>
    </source>
</evidence>
<dbReference type="InterPro" id="IPR045336">
    <property type="entry name" value="MmgE_PrpD_N"/>
</dbReference>
<dbReference type="PANTHER" id="PTHR16943:SF8">
    <property type="entry name" value="2-METHYLCITRATE DEHYDRATASE"/>
    <property type="match status" value="1"/>
</dbReference>
<dbReference type="Gene3D" id="3.30.1330.120">
    <property type="entry name" value="2-methylcitrate dehydratase PrpD"/>
    <property type="match status" value="1"/>
</dbReference>
<gene>
    <name evidence="4" type="ORF">FVP33_11650</name>
</gene>
<evidence type="ECO:0000313" key="4">
    <source>
        <dbReference type="EMBL" id="TXN29792.1"/>
    </source>
</evidence>
<accession>A0A5C8UN06</accession>